<dbReference type="AlphaFoldDB" id="A0A5B2TS65"/>
<reference evidence="3 5" key="2">
    <citation type="submission" date="2024-01" db="EMBL/GenBank/DDBJ databases">
        <title>Maribacter spp. originated from different algae showed divergent polysaccharides utilization ability.</title>
        <authorList>
            <person name="Wang H."/>
            <person name="Wu Y."/>
        </authorList>
    </citation>
    <scope>NUCLEOTIDE SEQUENCE [LARGE SCALE GENOMIC DNA]</scope>
    <source>
        <strain evidence="3 5">KPT27_14</strain>
    </source>
</reference>
<evidence type="ECO:0000313" key="3">
    <source>
        <dbReference type="EMBL" id="MEE1973031.1"/>
    </source>
</evidence>
<gene>
    <name evidence="2" type="ORF">F0361_15955</name>
    <name evidence="3" type="ORF">V1H85_11285</name>
</gene>
<dbReference type="Proteomes" id="UP000323188">
    <property type="component" value="Unassembled WGS sequence"/>
</dbReference>
<dbReference type="Proteomes" id="UP001343698">
    <property type="component" value="Unassembled WGS sequence"/>
</dbReference>
<sequence length="201" mass="22866">MFAKLSIPQRLHAGLILVMAFLLVLGSNRLDKKHFETVQNTVNSVYKDRVMVQDFIYQLNNIFHTKELELTRTGQFTMDDHQNGKIRQLLDDFAMTELTAKESNLLYDLDNTYQTLIKVKETDNGMAIEKTALVSKQFDEIQTKLDGLAQIQLNESGQLTQLSNKSLGMNSLMSNLEIAFLIVIGILMLALIFYPGKSPIY</sequence>
<protein>
    <recommendedName>
        <fullName evidence="6">Chemotaxis methyl-accepting receptor HlyB-like 4HB MCP domain-containing protein</fullName>
    </recommendedName>
</protein>
<evidence type="ECO:0000313" key="5">
    <source>
        <dbReference type="Proteomes" id="UP001343698"/>
    </source>
</evidence>
<reference evidence="2 4" key="1">
    <citation type="submission" date="2019-09" db="EMBL/GenBank/DDBJ databases">
        <authorList>
            <person name="Khan S.A."/>
            <person name="Jeon C.O."/>
            <person name="Chun B.H."/>
            <person name="Jeong S.E."/>
        </authorList>
    </citation>
    <scope>NUCLEOTIDE SEQUENCE [LARGE SCALE GENOMIC DNA]</scope>
    <source>
        <strain evidence="2 4">KCTC 42508</strain>
    </source>
</reference>
<comment type="caution">
    <text evidence="2">The sequence shown here is derived from an EMBL/GenBank/DDBJ whole genome shotgun (WGS) entry which is preliminary data.</text>
</comment>
<keyword evidence="1" id="KW-1133">Transmembrane helix</keyword>
<dbReference type="RefSeq" id="WP_154920125.1">
    <property type="nucleotide sequence ID" value="NZ_JAZDDF010000004.1"/>
</dbReference>
<evidence type="ECO:0008006" key="6">
    <source>
        <dbReference type="Google" id="ProtNLM"/>
    </source>
</evidence>
<organism evidence="2 4">
    <name type="scientific">Maribacter flavus</name>
    <dbReference type="NCBI Taxonomy" id="1658664"/>
    <lineage>
        <taxon>Bacteria</taxon>
        <taxon>Pseudomonadati</taxon>
        <taxon>Bacteroidota</taxon>
        <taxon>Flavobacteriia</taxon>
        <taxon>Flavobacteriales</taxon>
        <taxon>Flavobacteriaceae</taxon>
        <taxon>Maribacter</taxon>
    </lineage>
</organism>
<dbReference type="EMBL" id="JAZDDF010000004">
    <property type="protein sequence ID" value="MEE1973031.1"/>
    <property type="molecule type" value="Genomic_DNA"/>
</dbReference>
<accession>A0A5B2TS65</accession>
<keyword evidence="5" id="KW-1185">Reference proteome</keyword>
<name>A0A5B2TS65_9FLAO</name>
<dbReference type="EMBL" id="VUOE01000002">
    <property type="protein sequence ID" value="KAA2217436.1"/>
    <property type="molecule type" value="Genomic_DNA"/>
</dbReference>
<evidence type="ECO:0000313" key="2">
    <source>
        <dbReference type="EMBL" id="KAA2217436.1"/>
    </source>
</evidence>
<keyword evidence="1" id="KW-0812">Transmembrane</keyword>
<proteinExistence type="predicted"/>
<keyword evidence="1" id="KW-0472">Membrane</keyword>
<feature type="transmembrane region" description="Helical" evidence="1">
    <location>
        <begin position="172"/>
        <end position="194"/>
    </location>
</feature>
<evidence type="ECO:0000313" key="4">
    <source>
        <dbReference type="Proteomes" id="UP000323188"/>
    </source>
</evidence>
<evidence type="ECO:0000256" key="1">
    <source>
        <dbReference type="SAM" id="Phobius"/>
    </source>
</evidence>